<evidence type="ECO:0000313" key="2">
    <source>
        <dbReference type="Proteomes" id="UP000003465"/>
    </source>
</evidence>
<name>A0A656GIU6_PSEA0</name>
<accession>A0A656GIU6</accession>
<proteinExistence type="predicted"/>
<feature type="non-terminal residue" evidence="1">
    <location>
        <position position="1"/>
    </location>
</feature>
<dbReference type="Proteomes" id="UP000003465">
    <property type="component" value="Unassembled WGS sequence"/>
</dbReference>
<dbReference type="AlphaFoldDB" id="A0A656GIU6"/>
<comment type="caution">
    <text evidence="1">The sequence shown here is derived from an EMBL/GenBank/DDBJ whole genome shotgun (WGS) entry which is preliminary data.</text>
</comment>
<evidence type="ECO:0000313" key="1">
    <source>
        <dbReference type="EMBL" id="EGH25723.1"/>
    </source>
</evidence>
<dbReference type="EMBL" id="AEAG01001552">
    <property type="protein sequence ID" value="EGH25723.1"/>
    <property type="molecule type" value="Genomic_DNA"/>
</dbReference>
<protein>
    <submittedName>
        <fullName evidence="1">Uncharacterized protein</fullName>
    </submittedName>
</protein>
<sequence>EPNLNPPDITEPLCNAEHFSTRQQKRNKTWHSCPEKWHIGAPWYA</sequence>
<reference evidence="1 2" key="1">
    <citation type="journal article" date="2011" name="PLoS Pathog.">
        <title>Dynamic evolution of pathogenicity revealed by sequencing and comparative genomics of 19 Pseudomonas syringae isolates.</title>
        <authorList>
            <person name="Baltrus D.A."/>
            <person name="Nishimura M.T."/>
            <person name="Romanchuk A."/>
            <person name="Chang J.H."/>
            <person name="Mukhtar M.S."/>
            <person name="Cherkis K."/>
            <person name="Roach J."/>
            <person name="Grant S.R."/>
            <person name="Jones C.D."/>
            <person name="Dangl J.L."/>
        </authorList>
    </citation>
    <scope>NUCLEOTIDE SEQUENCE [LARGE SCALE GENOMIC DNA]</scope>
    <source>
        <strain evidence="1 2">301020</strain>
    </source>
</reference>
<organism evidence="1 2">
    <name type="scientific">Pseudomonas amygdali pv. mori str. 301020</name>
    <dbReference type="NCBI Taxonomy" id="629261"/>
    <lineage>
        <taxon>Bacteria</taxon>
        <taxon>Pseudomonadati</taxon>
        <taxon>Pseudomonadota</taxon>
        <taxon>Gammaproteobacteria</taxon>
        <taxon>Pseudomonadales</taxon>
        <taxon>Pseudomonadaceae</taxon>
        <taxon>Pseudomonas</taxon>
        <taxon>Pseudomonas amygdali</taxon>
    </lineage>
</organism>
<gene>
    <name evidence="1" type="ORF">PSYMO_31632</name>
</gene>